<reference evidence="1" key="2">
    <citation type="journal article" date="2023" name="IMA Fungus">
        <title>Comparative genomic study of the Penicillium genus elucidates a diverse pangenome and 15 lateral gene transfer events.</title>
        <authorList>
            <person name="Petersen C."/>
            <person name="Sorensen T."/>
            <person name="Nielsen M.R."/>
            <person name="Sondergaard T.E."/>
            <person name="Sorensen J.L."/>
            <person name="Fitzpatrick D.A."/>
            <person name="Frisvad J.C."/>
            <person name="Nielsen K.L."/>
        </authorList>
    </citation>
    <scope>NUCLEOTIDE SEQUENCE</scope>
    <source>
        <strain evidence="1">IBT 29864</strain>
    </source>
</reference>
<gene>
    <name evidence="1" type="ORF">N7496_010310</name>
</gene>
<proteinExistence type="predicted"/>
<evidence type="ECO:0000313" key="1">
    <source>
        <dbReference type="EMBL" id="KAJ5364597.1"/>
    </source>
</evidence>
<organism evidence="1 2">
    <name type="scientific">Penicillium cataractarum</name>
    <dbReference type="NCBI Taxonomy" id="2100454"/>
    <lineage>
        <taxon>Eukaryota</taxon>
        <taxon>Fungi</taxon>
        <taxon>Dikarya</taxon>
        <taxon>Ascomycota</taxon>
        <taxon>Pezizomycotina</taxon>
        <taxon>Eurotiomycetes</taxon>
        <taxon>Eurotiomycetidae</taxon>
        <taxon>Eurotiales</taxon>
        <taxon>Aspergillaceae</taxon>
        <taxon>Penicillium</taxon>
    </lineage>
</organism>
<name>A0A9W9RQK8_9EURO</name>
<dbReference type="Gene3D" id="1.25.40.20">
    <property type="entry name" value="Ankyrin repeat-containing domain"/>
    <property type="match status" value="1"/>
</dbReference>
<sequence>MSNHIDPSKEVSCRLVDNNIAKTNILLRIWHSSNNADQKIVSMLLSKGADVNVCRGNLGKCYQAVSFSGSQETVKLIFDDRADVNAQTKEQRLTHMGANTATLNIPPQ</sequence>
<protein>
    <submittedName>
        <fullName evidence="1">HET-domain-containing protein</fullName>
    </submittedName>
</protein>
<dbReference type="AlphaFoldDB" id="A0A9W9RQK8"/>
<dbReference type="EMBL" id="JAPZBS010000008">
    <property type="protein sequence ID" value="KAJ5364597.1"/>
    <property type="molecule type" value="Genomic_DNA"/>
</dbReference>
<reference evidence="1" key="1">
    <citation type="submission" date="2022-11" db="EMBL/GenBank/DDBJ databases">
        <authorList>
            <person name="Petersen C."/>
        </authorList>
    </citation>
    <scope>NUCLEOTIDE SEQUENCE</scope>
    <source>
        <strain evidence="1">IBT 29864</strain>
    </source>
</reference>
<dbReference type="GeneID" id="81442402"/>
<dbReference type="InterPro" id="IPR036770">
    <property type="entry name" value="Ankyrin_rpt-contain_sf"/>
</dbReference>
<dbReference type="Proteomes" id="UP001147782">
    <property type="component" value="Unassembled WGS sequence"/>
</dbReference>
<dbReference type="SUPFAM" id="SSF48403">
    <property type="entry name" value="Ankyrin repeat"/>
    <property type="match status" value="1"/>
</dbReference>
<dbReference type="OrthoDB" id="4772757at2759"/>
<comment type="caution">
    <text evidence="1">The sequence shown here is derived from an EMBL/GenBank/DDBJ whole genome shotgun (WGS) entry which is preliminary data.</text>
</comment>
<accession>A0A9W9RQK8</accession>
<dbReference type="RefSeq" id="XP_056552223.1">
    <property type="nucleotide sequence ID" value="XM_056703223.1"/>
</dbReference>
<keyword evidence="2" id="KW-1185">Reference proteome</keyword>
<evidence type="ECO:0000313" key="2">
    <source>
        <dbReference type="Proteomes" id="UP001147782"/>
    </source>
</evidence>